<evidence type="ECO:0000256" key="1">
    <source>
        <dbReference type="ARBA" id="ARBA00022723"/>
    </source>
</evidence>
<evidence type="ECO:0000256" key="3">
    <source>
        <dbReference type="ARBA" id="ARBA00023014"/>
    </source>
</evidence>
<dbReference type="SUPFAM" id="SSF54862">
    <property type="entry name" value="4Fe-4S ferredoxins"/>
    <property type="match status" value="1"/>
</dbReference>
<keyword evidence="3" id="KW-0411">Iron-sulfur</keyword>
<dbReference type="GO" id="GO:0046872">
    <property type="term" value="F:metal ion binding"/>
    <property type="evidence" value="ECO:0007669"/>
    <property type="project" value="UniProtKB-KW"/>
</dbReference>
<dbReference type="Proteomes" id="UP000235777">
    <property type="component" value="Unassembled WGS sequence"/>
</dbReference>
<dbReference type="PROSITE" id="PS51379">
    <property type="entry name" value="4FE4S_FER_2"/>
    <property type="match status" value="2"/>
</dbReference>
<keyword evidence="2" id="KW-0408">Iron</keyword>
<dbReference type="PROSITE" id="PS00198">
    <property type="entry name" value="4FE4S_FER_1"/>
    <property type="match status" value="1"/>
</dbReference>
<dbReference type="InterPro" id="IPR017900">
    <property type="entry name" value="4Fe4S_Fe_S_CS"/>
</dbReference>
<comment type="caution">
    <text evidence="5">The sequence shown here is derived from an EMBL/GenBank/DDBJ whole genome shotgun (WGS) entry which is preliminary data.</text>
</comment>
<evidence type="ECO:0000259" key="4">
    <source>
        <dbReference type="PROSITE" id="PS51379"/>
    </source>
</evidence>
<sequence>MSDTSTTACKQPPGVIVPTVDLRRCEGKGDCLAVCPEKVFEIRRIDEADYRGLGALHRFKLRVHGMQVAYTPNADACRSCGLCVTACPGHNKPDKLADRVRKTLATVLPASYR</sequence>
<keyword evidence="1" id="KW-0479">Metal-binding</keyword>
<proteinExistence type="predicted"/>
<protein>
    <submittedName>
        <fullName evidence="5">4Fe-4S ferredoxin</fullName>
    </submittedName>
</protein>
<organism evidence="5 6">
    <name type="scientific">Trinickia symbiotica</name>
    <dbReference type="NCBI Taxonomy" id="863227"/>
    <lineage>
        <taxon>Bacteria</taxon>
        <taxon>Pseudomonadati</taxon>
        <taxon>Pseudomonadota</taxon>
        <taxon>Betaproteobacteria</taxon>
        <taxon>Burkholderiales</taxon>
        <taxon>Burkholderiaceae</taxon>
        <taxon>Trinickia</taxon>
    </lineage>
</organism>
<dbReference type="InterPro" id="IPR017896">
    <property type="entry name" value="4Fe4S_Fe-S-bd"/>
</dbReference>
<accession>A0A2N7X4M4</accession>
<feature type="domain" description="4Fe-4S ferredoxin-type" evidence="4">
    <location>
        <begin position="68"/>
        <end position="99"/>
    </location>
</feature>
<dbReference type="AlphaFoldDB" id="A0A2N7X4M4"/>
<feature type="domain" description="4Fe-4S ferredoxin-type" evidence="4">
    <location>
        <begin position="16"/>
        <end position="45"/>
    </location>
</feature>
<gene>
    <name evidence="5" type="ORF">C0Z20_10695</name>
</gene>
<evidence type="ECO:0000256" key="2">
    <source>
        <dbReference type="ARBA" id="ARBA00023004"/>
    </source>
</evidence>
<dbReference type="Gene3D" id="3.30.70.20">
    <property type="match status" value="1"/>
</dbReference>
<reference evidence="5 6" key="1">
    <citation type="submission" date="2018-01" db="EMBL/GenBank/DDBJ databases">
        <title>Whole genome analyses suggest that Burkholderia sensu lato contains two further novel genera in the rhizoxinica-symbiotica group Mycetohabitans gen. nov., and Trinickia gen. nov.: implications for the evolution of diazotrophy and nodulation in the Burkholderiaceae.</title>
        <authorList>
            <person name="Estrada-de los Santos P."/>
            <person name="Palmer M."/>
            <person name="Chavez-Ramirez B."/>
            <person name="Beukes C."/>
            <person name="Steenkamp E.T."/>
            <person name="Hirsch A.M."/>
            <person name="Manyaka P."/>
            <person name="Maluk M."/>
            <person name="Lafos M."/>
            <person name="Crook M."/>
            <person name="Gross E."/>
            <person name="Simon M.F."/>
            <person name="Bueno dos Reis Junior F."/>
            <person name="Poole P.S."/>
            <person name="Venter S.N."/>
            <person name="James E.K."/>
        </authorList>
    </citation>
    <scope>NUCLEOTIDE SEQUENCE [LARGE SCALE GENOMIC DNA]</scope>
    <source>
        <strain evidence="5 6">JPY 581</strain>
    </source>
</reference>
<dbReference type="GO" id="GO:0051536">
    <property type="term" value="F:iron-sulfur cluster binding"/>
    <property type="evidence" value="ECO:0007669"/>
    <property type="project" value="UniProtKB-KW"/>
</dbReference>
<dbReference type="EMBL" id="PNYC01000006">
    <property type="protein sequence ID" value="PMS36577.1"/>
    <property type="molecule type" value="Genomic_DNA"/>
</dbReference>
<keyword evidence="6" id="KW-1185">Reference proteome</keyword>
<evidence type="ECO:0000313" key="6">
    <source>
        <dbReference type="Proteomes" id="UP000235777"/>
    </source>
</evidence>
<evidence type="ECO:0000313" key="5">
    <source>
        <dbReference type="EMBL" id="PMS36577.1"/>
    </source>
</evidence>
<dbReference type="RefSeq" id="WP_102606818.1">
    <property type="nucleotide sequence ID" value="NZ_PNYC01000006.1"/>
</dbReference>
<name>A0A2N7X4M4_9BURK</name>
<dbReference type="Pfam" id="PF12838">
    <property type="entry name" value="Fer4_7"/>
    <property type="match status" value="1"/>
</dbReference>